<dbReference type="EMBL" id="MLJW01003582">
    <property type="protein sequence ID" value="OIQ71738.1"/>
    <property type="molecule type" value="Genomic_DNA"/>
</dbReference>
<evidence type="ECO:0000313" key="2">
    <source>
        <dbReference type="EMBL" id="OIQ71738.1"/>
    </source>
</evidence>
<name>A0A1J5PKS2_9ZZZZ</name>
<accession>A0A1J5PKS2</accession>
<feature type="compositionally biased region" description="Basic and acidic residues" evidence="1">
    <location>
        <begin position="327"/>
        <end position="343"/>
    </location>
</feature>
<protein>
    <submittedName>
        <fullName evidence="2">Uncharacterized protein</fullName>
    </submittedName>
</protein>
<organism evidence="2">
    <name type="scientific">mine drainage metagenome</name>
    <dbReference type="NCBI Taxonomy" id="410659"/>
    <lineage>
        <taxon>unclassified sequences</taxon>
        <taxon>metagenomes</taxon>
        <taxon>ecological metagenomes</taxon>
    </lineage>
</organism>
<comment type="caution">
    <text evidence="2">The sequence shown here is derived from an EMBL/GenBank/DDBJ whole genome shotgun (WGS) entry which is preliminary data.</text>
</comment>
<gene>
    <name evidence="2" type="ORF">GALL_466410</name>
</gene>
<dbReference type="AlphaFoldDB" id="A0A1J5PKS2"/>
<feature type="region of interest" description="Disordered" evidence="1">
    <location>
        <begin position="299"/>
        <end position="343"/>
    </location>
</feature>
<sequence>MLERAARLQLQRVGQRLGGHVGVAVAVAADPVAHAEERRQPPAAAVGAREQLIEFGFQLKVKPRHFAEEGAVVVRKRVLDFVGHSQLGEAQQPRLPQLGDARAQLGFDLAQPPRRLRLVAFGEQSRDHAFGVEQALALHFGRVRGQHRRDQRVGEYRVELTGVVSGVAQLVQRGAHAARLRAVAGELVGAAPAQHVAVLGDVGQDREIAEGADHADRVVARELLQRAVEVAAQLGFAVAVVADRELADALDGVEHRFALLLADHVAEQPAEQPDVVEQRGVGGRIGAWSSHGLRRVLGFGSGGPHRRRQWSHWGESDASRRNPRSGARRDGAAATIDRHAKFH</sequence>
<reference evidence="2" key="1">
    <citation type="submission" date="2016-10" db="EMBL/GenBank/DDBJ databases">
        <title>Sequence of Gallionella enrichment culture.</title>
        <authorList>
            <person name="Poehlein A."/>
            <person name="Muehling M."/>
            <person name="Daniel R."/>
        </authorList>
    </citation>
    <scope>NUCLEOTIDE SEQUENCE</scope>
</reference>
<evidence type="ECO:0000256" key="1">
    <source>
        <dbReference type="SAM" id="MobiDB-lite"/>
    </source>
</evidence>
<proteinExistence type="predicted"/>